<dbReference type="PANTHER" id="PTHR31379">
    <property type="entry name" value="F-BOX C PROTEIN-RELATED-RELATED"/>
    <property type="match status" value="1"/>
</dbReference>
<dbReference type="CTD" id="9813413"/>
<evidence type="ECO:0000313" key="2">
    <source>
        <dbReference type="Proteomes" id="UP000008281"/>
    </source>
</evidence>
<protein>
    <submittedName>
        <fullName evidence="1">Uncharacterized protein</fullName>
    </submittedName>
</protein>
<gene>
    <name evidence="1" type="ORF">CRE_12068</name>
</gene>
<dbReference type="HOGENOM" id="CLU_042576_0_1_1"/>
<name>E3MPQ7_CAERE</name>
<dbReference type="eggNOG" id="ENOG502R8R9">
    <property type="taxonomic scope" value="Eukaryota"/>
</dbReference>
<accession>E3MPQ7</accession>
<keyword evidence="2" id="KW-1185">Reference proteome</keyword>
<sequence>MATSRPQPLFYQSSKCVALYLDANIRFQLSLRCPAFQTVHQAATLRIHDLKMRQDDFVVNDTTFTLGVIQKYTTTPTPESVKLRNDSGGIQYDVDRYGLSEEDGIRVKKCKLNNFTLQEELYIAHRVLERRIYDNRYKAIQLERLAHHMRLNNQEPPYTHYLQLTMTTGTVQKVERLEYDNNFKISSDYIIEKMFGVARRKVQIKNLQIDREALDLQLMRHFQNAEFLSFAGTGSLKVFNVNQNNRIHFAKCNDVETDFADFVNICSKVGQFYSIGFQHQTTVEEFFEMFRNLPGAETGKSDESRLSQFPECIIISMSDETELNVWFEKTNEEDKVYCNTEFIVKIKVQNRGHAHVI</sequence>
<proteinExistence type="predicted"/>
<organism evidence="2">
    <name type="scientific">Caenorhabditis remanei</name>
    <name type="common">Caenorhabditis vulgaris</name>
    <dbReference type="NCBI Taxonomy" id="31234"/>
    <lineage>
        <taxon>Eukaryota</taxon>
        <taxon>Metazoa</taxon>
        <taxon>Ecdysozoa</taxon>
        <taxon>Nematoda</taxon>
        <taxon>Chromadorea</taxon>
        <taxon>Rhabditida</taxon>
        <taxon>Rhabditina</taxon>
        <taxon>Rhabditomorpha</taxon>
        <taxon>Rhabditoidea</taxon>
        <taxon>Rhabditidae</taxon>
        <taxon>Peloderinae</taxon>
        <taxon>Caenorhabditis</taxon>
    </lineage>
</organism>
<dbReference type="AlphaFoldDB" id="E3MPQ7"/>
<dbReference type="KEGG" id="crq:GCK72_004124"/>
<dbReference type="EMBL" id="DS268464">
    <property type="protein sequence ID" value="EFP06680.1"/>
    <property type="molecule type" value="Genomic_DNA"/>
</dbReference>
<dbReference type="PANTHER" id="PTHR31379:SF1">
    <property type="entry name" value="F-BOX C PROTEIN-RELATED"/>
    <property type="match status" value="1"/>
</dbReference>
<dbReference type="InParanoid" id="E3MPQ7"/>
<reference evidence="1" key="1">
    <citation type="submission" date="2007-07" db="EMBL/GenBank/DDBJ databases">
        <title>PCAP assembly of the Caenorhabditis remanei genome.</title>
        <authorList>
            <consortium name="The Caenorhabditis remanei Sequencing Consortium"/>
            <person name="Wilson R.K."/>
        </authorList>
    </citation>
    <scope>NUCLEOTIDE SEQUENCE [LARGE SCALE GENOMIC DNA]</scope>
    <source>
        <strain evidence="1">PB4641</strain>
    </source>
</reference>
<dbReference type="GeneID" id="9813413"/>
<dbReference type="InterPro" id="IPR021942">
    <property type="entry name" value="DUF3557"/>
</dbReference>
<dbReference type="RefSeq" id="XP_003101817.2">
    <property type="nucleotide sequence ID" value="XM_003101769.2"/>
</dbReference>
<evidence type="ECO:0000313" key="1">
    <source>
        <dbReference type="EMBL" id="EFP06680.1"/>
    </source>
</evidence>
<dbReference type="Proteomes" id="UP000008281">
    <property type="component" value="Unassembled WGS sequence"/>
</dbReference>